<dbReference type="Proteomes" id="UP001209878">
    <property type="component" value="Unassembled WGS sequence"/>
</dbReference>
<protein>
    <submittedName>
        <fullName evidence="1">Uncharacterized protein</fullName>
    </submittedName>
</protein>
<comment type="caution">
    <text evidence="1">The sequence shown here is derived from an EMBL/GenBank/DDBJ whole genome shotgun (WGS) entry which is preliminary data.</text>
</comment>
<dbReference type="AlphaFoldDB" id="A0AAD9NWH3"/>
<dbReference type="EMBL" id="JAODUO010000297">
    <property type="protein sequence ID" value="KAK2183751.1"/>
    <property type="molecule type" value="Genomic_DNA"/>
</dbReference>
<proteinExistence type="predicted"/>
<reference evidence="1" key="1">
    <citation type="journal article" date="2023" name="Mol. Biol. Evol.">
        <title>Third-Generation Sequencing Reveals the Adaptive Role of the Epigenome in Three Deep-Sea Polychaetes.</title>
        <authorList>
            <person name="Perez M."/>
            <person name="Aroh O."/>
            <person name="Sun Y."/>
            <person name="Lan Y."/>
            <person name="Juniper S.K."/>
            <person name="Young C.R."/>
            <person name="Angers B."/>
            <person name="Qian P.Y."/>
        </authorList>
    </citation>
    <scope>NUCLEOTIDE SEQUENCE</scope>
    <source>
        <strain evidence="1">R07B-5</strain>
    </source>
</reference>
<keyword evidence="2" id="KW-1185">Reference proteome</keyword>
<gene>
    <name evidence="1" type="ORF">NP493_297g03008</name>
</gene>
<evidence type="ECO:0000313" key="1">
    <source>
        <dbReference type="EMBL" id="KAK2183751.1"/>
    </source>
</evidence>
<evidence type="ECO:0000313" key="2">
    <source>
        <dbReference type="Proteomes" id="UP001209878"/>
    </source>
</evidence>
<accession>A0AAD9NWH3</accession>
<name>A0AAD9NWH3_RIDPI</name>
<sequence>MTICECNHFKSFWEMGCKNLFQELLFIFGIVDGPKRDLLNKAVLQCAFSSAINERWLINNTEHMLHHTADKQDKLKVLTPLSQSLAANAAKQAASNPHTLAIQSTPSTN</sequence>
<organism evidence="1 2">
    <name type="scientific">Ridgeia piscesae</name>
    <name type="common">Tubeworm</name>
    <dbReference type="NCBI Taxonomy" id="27915"/>
    <lineage>
        <taxon>Eukaryota</taxon>
        <taxon>Metazoa</taxon>
        <taxon>Spiralia</taxon>
        <taxon>Lophotrochozoa</taxon>
        <taxon>Annelida</taxon>
        <taxon>Polychaeta</taxon>
        <taxon>Sedentaria</taxon>
        <taxon>Canalipalpata</taxon>
        <taxon>Sabellida</taxon>
        <taxon>Siboglinidae</taxon>
        <taxon>Ridgeia</taxon>
    </lineage>
</organism>